<organism evidence="2 3">
    <name type="scientific">Streptomyces mauvecolor</name>
    <dbReference type="NCBI Taxonomy" id="58345"/>
    <lineage>
        <taxon>Bacteria</taxon>
        <taxon>Bacillati</taxon>
        <taxon>Actinomycetota</taxon>
        <taxon>Actinomycetes</taxon>
        <taxon>Kitasatosporales</taxon>
        <taxon>Streptomycetaceae</taxon>
        <taxon>Streptomyces</taxon>
    </lineage>
</organism>
<dbReference type="PANTHER" id="PTHR38011">
    <property type="entry name" value="DIHYDROFOLATE REDUCTASE FAMILY PROTEIN (AFU_ORTHOLOGUE AFUA_8G06820)"/>
    <property type="match status" value="1"/>
</dbReference>
<comment type="caution">
    <text evidence="2">The sequence shown here is derived from an EMBL/GenBank/DDBJ whole genome shotgun (WGS) entry which is preliminary data.</text>
</comment>
<dbReference type="Pfam" id="PF01872">
    <property type="entry name" value="RibD_C"/>
    <property type="match status" value="1"/>
</dbReference>
<evidence type="ECO:0000259" key="1">
    <source>
        <dbReference type="Pfam" id="PF01872"/>
    </source>
</evidence>
<feature type="domain" description="Bacterial bifunctional deaminase-reductase C-terminal" evidence="1">
    <location>
        <begin position="2"/>
        <end position="189"/>
    </location>
</feature>
<evidence type="ECO:0000313" key="2">
    <source>
        <dbReference type="EMBL" id="MFC4961915.1"/>
    </source>
</evidence>
<protein>
    <submittedName>
        <fullName evidence="2">Dihydrofolate reductase family protein</fullName>
    </submittedName>
</protein>
<name>A0ABV9UXH0_9ACTN</name>
<reference evidence="3" key="1">
    <citation type="journal article" date="2019" name="Int. J. Syst. Evol. Microbiol.">
        <title>The Global Catalogue of Microorganisms (GCM) 10K type strain sequencing project: providing services to taxonomists for standard genome sequencing and annotation.</title>
        <authorList>
            <consortium name="The Broad Institute Genomics Platform"/>
            <consortium name="The Broad Institute Genome Sequencing Center for Infectious Disease"/>
            <person name="Wu L."/>
            <person name="Ma J."/>
        </authorList>
    </citation>
    <scope>NUCLEOTIDE SEQUENCE [LARGE SCALE GENOMIC DNA]</scope>
    <source>
        <strain evidence="3">CCM 7224</strain>
    </source>
</reference>
<dbReference type="SUPFAM" id="SSF53597">
    <property type="entry name" value="Dihydrofolate reductase-like"/>
    <property type="match status" value="1"/>
</dbReference>
<dbReference type="InterPro" id="IPR024072">
    <property type="entry name" value="DHFR-like_dom_sf"/>
</dbReference>
<evidence type="ECO:0000313" key="3">
    <source>
        <dbReference type="Proteomes" id="UP001595834"/>
    </source>
</evidence>
<dbReference type="PANTHER" id="PTHR38011:SF2">
    <property type="entry name" value="BIFUNCTIONAL DEAMINASE-REDUCTASE DOMAIN PROTEIN"/>
    <property type="match status" value="1"/>
</dbReference>
<dbReference type="Gene3D" id="3.40.430.10">
    <property type="entry name" value="Dihydrofolate Reductase, subunit A"/>
    <property type="match status" value="1"/>
</dbReference>
<accession>A0ABV9UXH0</accession>
<dbReference type="InterPro" id="IPR002734">
    <property type="entry name" value="RibDG_C"/>
</dbReference>
<dbReference type="InterPro" id="IPR050765">
    <property type="entry name" value="Riboflavin_Biosynth_HTPR"/>
</dbReference>
<dbReference type="RefSeq" id="WP_344374811.1">
    <property type="nucleotide sequence ID" value="NZ_BAAASQ010000009.1"/>
</dbReference>
<dbReference type="Proteomes" id="UP001595834">
    <property type="component" value="Unassembled WGS sequence"/>
</dbReference>
<keyword evidence="3" id="KW-1185">Reference proteome</keyword>
<gene>
    <name evidence="2" type="ORF">ACFPFX_37115</name>
</gene>
<dbReference type="EMBL" id="JBHSIZ010000054">
    <property type="protein sequence ID" value="MFC4961915.1"/>
    <property type="molecule type" value="Genomic_DNA"/>
</dbReference>
<proteinExistence type="predicted"/>
<sequence>MKLTFTSFLTLDGVVQAPGAPEEDTGNGFTQGGWLVPFADDTSGRYVAEWFADVDAFLLGRRTYDIFASYWPRVTDPDNPVATRLNACPKYVVSNTLKNPEWHNTTVIAGAEADVVDEVQALKDRAGGELQVHGSGTLALFLMGHGLIDEYRLWTFPVVLGHGRRLFTDGVPPTSFELADTRTTPTGVMVNSYRPTGRPQYGSFDLTDE</sequence>